<dbReference type="OrthoDB" id="1750491at2"/>
<sequence length="234" mass="28424">MKSNDKNIGLIVVLTMLMMTMVITSSTILFLKFNGKEKLMYTLDSLGIIKNMKQKKYLREEIEQFPYLTVFHKEEKNVFSGLDHEEKILYYKIKKYSYLNGGEIKAVIDLMKELNFRYDYFICAQSNRSYDSLISTEYMYSVIYDKYKSLIDMYLKGSSSDYKEMYIRGIYFHYLSNIYKDDLQRILIEYNMEPYDVKEYFRRNNTFSSQFYLDFVENIDMYKDIYRYYLKTII</sequence>
<keyword evidence="3" id="KW-1185">Reference proteome</keyword>
<accession>A0A1M5TAJ1</accession>
<dbReference type="Proteomes" id="UP000242520">
    <property type="component" value="Unassembled WGS sequence"/>
</dbReference>
<feature type="transmembrane region" description="Helical" evidence="1">
    <location>
        <begin position="6"/>
        <end position="31"/>
    </location>
</feature>
<proteinExistence type="predicted"/>
<dbReference type="STRING" id="1123350.SAMN02744040_02086"/>
<dbReference type="EMBL" id="FQXH01000030">
    <property type="protein sequence ID" value="SHH47698.1"/>
    <property type="molecule type" value="Genomic_DNA"/>
</dbReference>
<reference evidence="3" key="1">
    <citation type="submission" date="2016-11" db="EMBL/GenBank/DDBJ databases">
        <authorList>
            <person name="Varghese N."/>
            <person name="Submissions S."/>
        </authorList>
    </citation>
    <scope>NUCLEOTIDE SEQUENCE [LARGE SCALE GENOMIC DNA]</scope>
    <source>
        <strain evidence="3">DSM 15285</strain>
    </source>
</reference>
<organism evidence="2 3">
    <name type="scientific">Tepidibacter thalassicus DSM 15285</name>
    <dbReference type="NCBI Taxonomy" id="1123350"/>
    <lineage>
        <taxon>Bacteria</taxon>
        <taxon>Bacillati</taxon>
        <taxon>Bacillota</taxon>
        <taxon>Clostridia</taxon>
        <taxon>Peptostreptococcales</taxon>
        <taxon>Peptostreptococcaceae</taxon>
        <taxon>Tepidibacter</taxon>
    </lineage>
</organism>
<protein>
    <submittedName>
        <fullName evidence="2">Uncharacterized protein</fullName>
    </submittedName>
</protein>
<dbReference type="AlphaFoldDB" id="A0A1M5TAJ1"/>
<keyword evidence="1" id="KW-0472">Membrane</keyword>
<evidence type="ECO:0000256" key="1">
    <source>
        <dbReference type="SAM" id="Phobius"/>
    </source>
</evidence>
<gene>
    <name evidence="2" type="ORF">SAMN02744040_02086</name>
</gene>
<keyword evidence="1" id="KW-1133">Transmembrane helix</keyword>
<keyword evidence="1" id="KW-0812">Transmembrane</keyword>
<dbReference type="RefSeq" id="WP_072726157.1">
    <property type="nucleotide sequence ID" value="NZ_FQXH01000030.1"/>
</dbReference>
<evidence type="ECO:0000313" key="3">
    <source>
        <dbReference type="Proteomes" id="UP000242520"/>
    </source>
</evidence>
<evidence type="ECO:0000313" key="2">
    <source>
        <dbReference type="EMBL" id="SHH47698.1"/>
    </source>
</evidence>
<name>A0A1M5TAJ1_9FIRM</name>